<dbReference type="Proteomes" id="UP000263268">
    <property type="component" value="Unassembled WGS sequence"/>
</dbReference>
<evidence type="ECO:0000313" key="1">
    <source>
        <dbReference type="EMBL" id="HCY83204.1"/>
    </source>
</evidence>
<dbReference type="EC" id="3.5.2.3" evidence="1"/>
<dbReference type="EMBL" id="DPRK01000272">
    <property type="protein sequence ID" value="HCY83204.1"/>
    <property type="molecule type" value="Genomic_DNA"/>
</dbReference>
<comment type="caution">
    <text evidence="1">The sequence shown here is derived from an EMBL/GenBank/DDBJ whole genome shotgun (WGS) entry which is preliminary data.</text>
</comment>
<gene>
    <name evidence="1" type="ORF">DHV22_17160</name>
</gene>
<keyword evidence="1" id="KW-0378">Hydrolase</keyword>
<proteinExistence type="predicted"/>
<dbReference type="Gene3D" id="3.20.20.140">
    <property type="entry name" value="Metal-dependent hydrolases"/>
    <property type="match status" value="1"/>
</dbReference>
<dbReference type="InterPro" id="IPR011059">
    <property type="entry name" value="Metal-dep_hydrolase_composite"/>
</dbReference>
<accession>A0A3D6BWF2</accession>
<name>A0A3D6BWF2_9FLAO</name>
<dbReference type="AlphaFoldDB" id="A0A3D6BWF2"/>
<dbReference type="InterPro" id="IPR050378">
    <property type="entry name" value="Metallo-dep_Hydrolases_sf"/>
</dbReference>
<evidence type="ECO:0000313" key="2">
    <source>
        <dbReference type="Proteomes" id="UP000263268"/>
    </source>
</evidence>
<feature type="non-terminal residue" evidence="1">
    <location>
        <position position="83"/>
    </location>
</feature>
<dbReference type="PANTHER" id="PTHR11647:SF1">
    <property type="entry name" value="COLLAPSIN RESPONSE MEDIATOR PROTEIN"/>
    <property type="match status" value="1"/>
</dbReference>
<dbReference type="GO" id="GO:0005829">
    <property type="term" value="C:cytosol"/>
    <property type="evidence" value="ECO:0007669"/>
    <property type="project" value="TreeGrafter"/>
</dbReference>
<dbReference type="SUPFAM" id="SSF51338">
    <property type="entry name" value="Composite domain of metallo-dependent hydrolases"/>
    <property type="match status" value="1"/>
</dbReference>
<protein>
    <submittedName>
        <fullName evidence="1">Dihydroorotase</fullName>
        <ecNumber evidence="1">3.5.2.3</ecNumber>
    </submittedName>
</protein>
<sequence length="83" mass="9075">MNNILIKNAKIVNEGQIFEGDILIENDIIKEVSNSISAKSSNVKIIDAEGNYVIPGVIDDQVHFREPGLTHKATIETESKAAI</sequence>
<organism evidence="1 2">
    <name type="scientific">Xanthomarina gelatinilytica</name>
    <dbReference type="NCBI Taxonomy" id="1137281"/>
    <lineage>
        <taxon>Bacteria</taxon>
        <taxon>Pseudomonadati</taxon>
        <taxon>Bacteroidota</taxon>
        <taxon>Flavobacteriia</taxon>
        <taxon>Flavobacteriales</taxon>
        <taxon>Flavobacteriaceae</taxon>
        <taxon>Xanthomarina</taxon>
    </lineage>
</organism>
<dbReference type="GO" id="GO:0004151">
    <property type="term" value="F:dihydroorotase activity"/>
    <property type="evidence" value="ECO:0007669"/>
    <property type="project" value="UniProtKB-EC"/>
</dbReference>
<dbReference type="PANTHER" id="PTHR11647">
    <property type="entry name" value="HYDRANTOINASE/DIHYDROPYRIMIDINASE FAMILY MEMBER"/>
    <property type="match status" value="1"/>
</dbReference>
<reference evidence="1 2" key="1">
    <citation type="journal article" date="2018" name="Nat. Biotechnol.">
        <title>A standardized bacterial taxonomy based on genome phylogeny substantially revises the tree of life.</title>
        <authorList>
            <person name="Parks D.H."/>
            <person name="Chuvochina M."/>
            <person name="Waite D.W."/>
            <person name="Rinke C."/>
            <person name="Skarshewski A."/>
            <person name="Chaumeil P.A."/>
            <person name="Hugenholtz P."/>
        </authorList>
    </citation>
    <scope>NUCLEOTIDE SEQUENCE [LARGE SCALE GENOMIC DNA]</scope>
    <source>
        <strain evidence="1">UBA10227</strain>
    </source>
</reference>